<dbReference type="Proteomes" id="UP000812287">
    <property type="component" value="Unassembled WGS sequence"/>
</dbReference>
<proteinExistence type="predicted"/>
<accession>A0A9P8AUQ2</accession>
<protein>
    <submittedName>
        <fullName evidence="1">Uncharacterized protein</fullName>
    </submittedName>
</protein>
<dbReference type="OrthoDB" id="3262992at2759"/>
<evidence type="ECO:0000313" key="2">
    <source>
        <dbReference type="Proteomes" id="UP000812287"/>
    </source>
</evidence>
<keyword evidence="2" id="KW-1185">Reference proteome</keyword>
<sequence length="146" mass="16795">MRGGTWIKPTFGVALGATVIDDAEGSVSRGATRLYRILMVEATHPMWELRCQRCIARGDDCAEKWRTANEIRNNWLELINQRLTLNRLTADRRKYGTKAMKRKMVLLTWKGTLKDEKSVPDEWIDQYGVLMGIEPTRGSGRHRVPH</sequence>
<dbReference type="RefSeq" id="XP_043041975.1">
    <property type="nucleotide sequence ID" value="XM_043181966.1"/>
</dbReference>
<comment type="caution">
    <text evidence="1">The sequence shown here is derived from an EMBL/GenBank/DDBJ whole genome shotgun (WGS) entry which is preliminary data.</text>
</comment>
<dbReference type="AlphaFoldDB" id="A0A9P8AUQ2"/>
<dbReference type="EMBL" id="MU250529">
    <property type="protein sequence ID" value="KAG7448475.1"/>
    <property type="molecule type" value="Genomic_DNA"/>
</dbReference>
<name>A0A9P8AUQ2_9AGAR</name>
<evidence type="ECO:0000313" key="1">
    <source>
        <dbReference type="EMBL" id="KAG7448475.1"/>
    </source>
</evidence>
<dbReference type="GeneID" id="66104262"/>
<gene>
    <name evidence="1" type="ORF">BT62DRAFT_708241</name>
</gene>
<organism evidence="1 2">
    <name type="scientific">Guyanagaster necrorhizus</name>
    <dbReference type="NCBI Taxonomy" id="856835"/>
    <lineage>
        <taxon>Eukaryota</taxon>
        <taxon>Fungi</taxon>
        <taxon>Dikarya</taxon>
        <taxon>Basidiomycota</taxon>
        <taxon>Agaricomycotina</taxon>
        <taxon>Agaricomycetes</taxon>
        <taxon>Agaricomycetidae</taxon>
        <taxon>Agaricales</taxon>
        <taxon>Marasmiineae</taxon>
        <taxon>Physalacriaceae</taxon>
        <taxon>Guyanagaster</taxon>
    </lineage>
</organism>
<reference evidence="1" key="1">
    <citation type="submission" date="2020-11" db="EMBL/GenBank/DDBJ databases">
        <title>Adaptations for nitrogen fixation in a non-lichenized fungal sporocarp promotes dispersal by wood-feeding termites.</title>
        <authorList>
            <consortium name="DOE Joint Genome Institute"/>
            <person name="Koch R.A."/>
            <person name="Yoon G."/>
            <person name="Arayal U."/>
            <person name="Lail K."/>
            <person name="Amirebrahimi M."/>
            <person name="Labutti K."/>
            <person name="Lipzen A."/>
            <person name="Riley R."/>
            <person name="Barry K."/>
            <person name="Henrissat B."/>
            <person name="Grigoriev I.V."/>
            <person name="Herr J.R."/>
            <person name="Aime M.C."/>
        </authorList>
    </citation>
    <scope>NUCLEOTIDE SEQUENCE</scope>
    <source>
        <strain evidence="1">MCA 3950</strain>
    </source>
</reference>